<protein>
    <submittedName>
        <fullName evidence="1">Uncharacterized protein</fullName>
    </submittedName>
</protein>
<dbReference type="EMBL" id="CM034398">
    <property type="protein sequence ID" value="KAJ0177481.1"/>
    <property type="molecule type" value="Genomic_DNA"/>
</dbReference>
<evidence type="ECO:0000313" key="1">
    <source>
        <dbReference type="EMBL" id="KAJ0177481.1"/>
    </source>
</evidence>
<dbReference type="Proteomes" id="UP000824533">
    <property type="component" value="Linkage Group LG12"/>
</dbReference>
<comment type="caution">
    <text evidence="1">The sequence shown here is derived from an EMBL/GenBank/DDBJ whole genome shotgun (WGS) entry which is preliminary data.</text>
</comment>
<keyword evidence="2" id="KW-1185">Reference proteome</keyword>
<reference evidence="1 2" key="1">
    <citation type="journal article" date="2021" name="Front. Genet.">
        <title>Chromosome-Level Genome Assembly Reveals Significant Gene Expansion in the Toll and IMD Signaling Pathways of Dendrolimus kikuchii.</title>
        <authorList>
            <person name="Zhou J."/>
            <person name="Wu P."/>
            <person name="Xiong Z."/>
            <person name="Liu N."/>
            <person name="Zhao N."/>
            <person name="Ji M."/>
            <person name="Qiu Y."/>
            <person name="Yang B."/>
        </authorList>
    </citation>
    <scope>NUCLEOTIDE SEQUENCE [LARGE SCALE GENOMIC DNA]</scope>
    <source>
        <strain evidence="1">Ann1</strain>
    </source>
</reference>
<evidence type="ECO:0000313" key="2">
    <source>
        <dbReference type="Proteomes" id="UP000824533"/>
    </source>
</evidence>
<accession>A0ACC1D0K6</accession>
<organism evidence="1 2">
    <name type="scientific">Dendrolimus kikuchii</name>
    <dbReference type="NCBI Taxonomy" id="765133"/>
    <lineage>
        <taxon>Eukaryota</taxon>
        <taxon>Metazoa</taxon>
        <taxon>Ecdysozoa</taxon>
        <taxon>Arthropoda</taxon>
        <taxon>Hexapoda</taxon>
        <taxon>Insecta</taxon>
        <taxon>Pterygota</taxon>
        <taxon>Neoptera</taxon>
        <taxon>Endopterygota</taxon>
        <taxon>Lepidoptera</taxon>
        <taxon>Glossata</taxon>
        <taxon>Ditrysia</taxon>
        <taxon>Bombycoidea</taxon>
        <taxon>Lasiocampidae</taxon>
        <taxon>Dendrolimus</taxon>
    </lineage>
</organism>
<sequence>MSKFKKNKLSISATMKLIDEIKEHPCLWDPSDPNYNERYTISKTWIKISEDMDLPADFLRAKWKNLRDMYVKLLKKCRTPEAYTGGWRFFAPLGFLNRSYNEESEDSEASVVFETLYDDESPISERNVKMEADARSSDEDPIVSAPEKRRRVDDTENDEEDYDIMFLKSLAPYFRKLDTMRKLVVRSRMQDMLMNEIAAQQTEGFKRTMGDV</sequence>
<name>A0ACC1D0K6_9NEOP</name>
<proteinExistence type="predicted"/>
<gene>
    <name evidence="1" type="ORF">K1T71_007490</name>
</gene>